<accession>A0A7C6EAT1</accession>
<dbReference type="InterPro" id="IPR007557">
    <property type="entry name" value="PSP1_C"/>
</dbReference>
<dbReference type="PANTHER" id="PTHR43830:SF3">
    <property type="entry name" value="PROTEIN PSP1"/>
    <property type="match status" value="1"/>
</dbReference>
<evidence type="ECO:0000259" key="1">
    <source>
        <dbReference type="PROSITE" id="PS51411"/>
    </source>
</evidence>
<reference evidence="2" key="1">
    <citation type="journal article" date="2020" name="mSystems">
        <title>Genome- and Community-Level Interaction Insights into Carbon Utilization and Element Cycling Functions of Hydrothermarchaeota in Hydrothermal Sediment.</title>
        <authorList>
            <person name="Zhou Z."/>
            <person name="Liu Y."/>
            <person name="Xu W."/>
            <person name="Pan J."/>
            <person name="Luo Z.H."/>
            <person name="Li M."/>
        </authorList>
    </citation>
    <scope>NUCLEOTIDE SEQUENCE [LARGE SCALE GENOMIC DNA]</scope>
    <source>
        <strain evidence="2">SpSt-876</strain>
    </source>
</reference>
<gene>
    <name evidence="2" type="ORF">ENW73_06175</name>
</gene>
<organism evidence="2">
    <name type="scientific">candidate division WOR-3 bacterium</name>
    <dbReference type="NCBI Taxonomy" id="2052148"/>
    <lineage>
        <taxon>Bacteria</taxon>
        <taxon>Bacteria division WOR-3</taxon>
    </lineage>
</organism>
<dbReference type="PANTHER" id="PTHR43830">
    <property type="entry name" value="PROTEIN PSP1"/>
    <property type="match status" value="1"/>
</dbReference>
<evidence type="ECO:0000313" key="2">
    <source>
        <dbReference type="EMBL" id="HHS52434.1"/>
    </source>
</evidence>
<dbReference type="EMBL" id="DTLI01000147">
    <property type="protein sequence ID" value="HHS52434.1"/>
    <property type="molecule type" value="Genomic_DNA"/>
</dbReference>
<protein>
    <recommendedName>
        <fullName evidence="1">PSP1 C-terminal domain-containing protein</fullName>
    </recommendedName>
</protein>
<comment type="caution">
    <text evidence="2">The sequence shown here is derived from an EMBL/GenBank/DDBJ whole genome shotgun (WGS) entry which is preliminary data.</text>
</comment>
<name>A0A7C6EAT1_UNCW3</name>
<feature type="domain" description="PSP1 C-terminal" evidence="1">
    <location>
        <begin position="55"/>
        <end position="140"/>
    </location>
</feature>
<sequence>MKQIGLVEIHPFRQEWCSIPENEVFNIGEAVVLRDFEGEEFGKIKIIVSGNDTKNFIVRKATPDDINRKNELDHEAKRSFALFTKLLGQFDLKIKAIDAHYRFDKSKICFYIYSEMHQDFRTFHRAVAAALGRRVAIKNVGLRECAKFFGGLGPCGNELCCRTFLIEIKPVHLRMARQQNLFVEPNKISGYCGKLCCCLRFEEEIYNEALTTYPQIGAMVETKQGRGKVLGIDIFNRKVLIKINEDTELYIPLKEIIHPPRYKSTD</sequence>
<dbReference type="InterPro" id="IPR047767">
    <property type="entry name" value="PSP1-like"/>
</dbReference>
<dbReference type="PROSITE" id="PS51411">
    <property type="entry name" value="PSP1_C"/>
    <property type="match status" value="1"/>
</dbReference>
<dbReference type="AlphaFoldDB" id="A0A7C6EAT1"/>
<dbReference type="NCBIfam" id="NF041131">
    <property type="entry name" value="RicT_YaaT_fam"/>
    <property type="match status" value="1"/>
</dbReference>
<dbReference type="Pfam" id="PF04468">
    <property type="entry name" value="PSP1"/>
    <property type="match status" value="1"/>
</dbReference>
<dbReference type="GO" id="GO:0005737">
    <property type="term" value="C:cytoplasm"/>
    <property type="evidence" value="ECO:0007669"/>
    <property type="project" value="TreeGrafter"/>
</dbReference>
<proteinExistence type="predicted"/>